<dbReference type="AlphaFoldDB" id="A0A1H0BT29"/>
<feature type="domain" description="Shedu protein SduA C-terminal" evidence="1">
    <location>
        <begin position="145"/>
        <end position="305"/>
    </location>
</feature>
<keyword evidence="3" id="KW-1185">Reference proteome</keyword>
<accession>A0A1H0BT29</accession>
<dbReference type="EMBL" id="FNHE01000027">
    <property type="protein sequence ID" value="SDN48802.1"/>
    <property type="molecule type" value="Genomic_DNA"/>
</dbReference>
<reference evidence="3" key="1">
    <citation type="submission" date="2016-10" db="EMBL/GenBank/DDBJ databases">
        <authorList>
            <person name="Varghese N."/>
            <person name="Submissions S."/>
        </authorList>
    </citation>
    <scope>NUCLEOTIDE SEQUENCE [LARGE SCALE GENOMIC DNA]</scope>
    <source>
        <strain evidence="3">DSM 45419</strain>
    </source>
</reference>
<evidence type="ECO:0000313" key="3">
    <source>
        <dbReference type="Proteomes" id="UP000198680"/>
    </source>
</evidence>
<dbReference type="RefSeq" id="WP_091224475.1">
    <property type="nucleotide sequence ID" value="NZ_FNHE01000027.1"/>
</dbReference>
<organism evidence="2 3">
    <name type="scientific">Geodermatophilus siccatus</name>
    <dbReference type="NCBI Taxonomy" id="1137991"/>
    <lineage>
        <taxon>Bacteria</taxon>
        <taxon>Bacillati</taxon>
        <taxon>Actinomycetota</taxon>
        <taxon>Actinomycetes</taxon>
        <taxon>Geodermatophilales</taxon>
        <taxon>Geodermatophilaceae</taxon>
        <taxon>Geodermatophilus</taxon>
    </lineage>
</organism>
<dbReference type="Pfam" id="PF14082">
    <property type="entry name" value="SduA_C"/>
    <property type="match status" value="1"/>
</dbReference>
<dbReference type="Proteomes" id="UP000198680">
    <property type="component" value="Unassembled WGS sequence"/>
</dbReference>
<evidence type="ECO:0000313" key="2">
    <source>
        <dbReference type="EMBL" id="SDN48802.1"/>
    </source>
</evidence>
<dbReference type="InterPro" id="IPR025359">
    <property type="entry name" value="SduA_C"/>
</dbReference>
<dbReference type="STRING" id="1137991.SAMN05660642_04933"/>
<name>A0A1H0BT29_9ACTN</name>
<dbReference type="OrthoDB" id="5379188at2"/>
<evidence type="ECO:0000259" key="1">
    <source>
        <dbReference type="Pfam" id="PF14082"/>
    </source>
</evidence>
<gene>
    <name evidence="2" type="ORF">SAMN05660642_04933</name>
</gene>
<proteinExistence type="predicted"/>
<sequence length="319" mass="35355">MTDKPHQLRRPLQRRLTSQTRAAAFALSGGMCSFPNCEWSTNPPDPAILEVAHIQGLMPGSPRYNEAASINLDNVIVLCASHHEIVDRHPDRYTTSWLTAARDKHRHEVASRLERGFSPLGPEPAGIENPLSVALHRWSTESDVSSEEHWQQFFARFPVCLAAVLQGRAYELLSKCYVGGKSWNNTGGSVLDFLAIHSTNVACIEIKAPTAPLLGSQYRGNTYLPSRDLLGGWLQVLGSRQTLLQSAAQLNARAEPGARVTITDPQCFLIIGNLIEESFDETQTASFELYRRSLRDVTVVTFDEVFSGLEMLRNAIEGI</sequence>
<protein>
    <recommendedName>
        <fullName evidence="1">Shedu protein SduA C-terminal domain-containing protein</fullName>
    </recommendedName>
</protein>